<evidence type="ECO:0000259" key="2">
    <source>
        <dbReference type="Pfam" id="PF03886"/>
    </source>
</evidence>
<dbReference type="SUPFAM" id="SSF159594">
    <property type="entry name" value="XCC0632-like"/>
    <property type="match status" value="1"/>
</dbReference>
<dbReference type="RefSeq" id="WP_124804685.1">
    <property type="nucleotide sequence ID" value="NZ_CP098827.1"/>
</dbReference>
<feature type="domain" description="ABC-type transport auxiliary lipoprotein component" evidence="2">
    <location>
        <begin position="29"/>
        <end position="186"/>
    </location>
</feature>
<keyword evidence="1" id="KW-0732">Signal</keyword>
<sequence>MRPIHRLCVPLLALWLGGCASGTAPMNHYVLPSDAGSSDARVPSADETPLLVSTPRLANYLEAEGIVLQLDDISLNEAKSHQWAAPLAQQLERGLRDRLEARLPGRRVLLSGDSGNALTLELSVDRFQGHYDGYAVASGQWLLRDSQRQVVDSDSFEATESLDSDGYSALVRALGRTWDQVADDIAARVRVAP</sequence>
<feature type="signal peptide" evidence="1">
    <location>
        <begin position="1"/>
        <end position="20"/>
    </location>
</feature>
<protein>
    <submittedName>
        <fullName evidence="3">ABC-type transport auxiliary lipoprotein family protein</fullName>
    </submittedName>
</protein>
<dbReference type="InterPro" id="IPR005586">
    <property type="entry name" value="ABC_trans_aux"/>
</dbReference>
<feature type="chain" id="PRO_5043425618" evidence="1">
    <location>
        <begin position="21"/>
        <end position="193"/>
    </location>
</feature>
<keyword evidence="3" id="KW-0449">Lipoprotein</keyword>
<accession>A0AAU7KPT7</accession>
<dbReference type="PROSITE" id="PS51257">
    <property type="entry name" value="PROKAR_LIPOPROTEIN"/>
    <property type="match status" value="1"/>
</dbReference>
<evidence type="ECO:0000313" key="3">
    <source>
        <dbReference type="EMBL" id="XBO72838.1"/>
    </source>
</evidence>
<proteinExistence type="predicted"/>
<dbReference type="EMBL" id="CP098827">
    <property type="protein sequence ID" value="XBO72838.1"/>
    <property type="molecule type" value="Genomic_DNA"/>
</dbReference>
<dbReference type="Pfam" id="PF03886">
    <property type="entry name" value="ABC_trans_aux"/>
    <property type="match status" value="1"/>
</dbReference>
<reference evidence="3" key="1">
    <citation type="submission" date="2022-06" db="EMBL/GenBank/DDBJ databases">
        <title>A novel DMS-producing enzyme.</title>
        <authorList>
            <person name="Zhang Y."/>
        </authorList>
    </citation>
    <scope>NUCLEOTIDE SEQUENCE</scope>
    <source>
        <strain evidence="3">RT37</strain>
    </source>
</reference>
<gene>
    <name evidence="3" type="ORF">NFG58_09125</name>
</gene>
<dbReference type="AlphaFoldDB" id="A0AAU7KPT7"/>
<dbReference type="Gene3D" id="3.40.50.10610">
    <property type="entry name" value="ABC-type transport auxiliary lipoprotein component"/>
    <property type="match status" value="1"/>
</dbReference>
<name>A0AAU7KPT7_9GAMM</name>
<organism evidence="3">
    <name type="scientific">Halomonas sp. RT37</name>
    <dbReference type="NCBI Taxonomy" id="2950872"/>
    <lineage>
        <taxon>Bacteria</taxon>
        <taxon>Pseudomonadati</taxon>
        <taxon>Pseudomonadota</taxon>
        <taxon>Gammaproteobacteria</taxon>
        <taxon>Oceanospirillales</taxon>
        <taxon>Halomonadaceae</taxon>
        <taxon>Halomonas</taxon>
    </lineage>
</organism>
<evidence type="ECO:0000256" key="1">
    <source>
        <dbReference type="SAM" id="SignalP"/>
    </source>
</evidence>